<feature type="transmembrane region" description="Helical" evidence="1">
    <location>
        <begin position="7"/>
        <end position="27"/>
    </location>
</feature>
<keyword evidence="1" id="KW-0472">Membrane</keyword>
<keyword evidence="1" id="KW-0812">Transmembrane</keyword>
<comment type="caution">
    <text evidence="2">The sequence shown here is derived from an EMBL/GenBank/DDBJ whole genome shotgun (WGS) entry which is preliminary data.</text>
</comment>
<accession>A0ABP9MG23</accession>
<sequence>MSKKNKILIGFLILSCMVIGGLVYYVINERNNRETDIYYFSFYVSEVECSVETEHYPIYEFNQESHEGWSSLSTGFTLDNRIFMRKPKFLKLKVTMAEQSQSNKFSDWYCEAKITHLQKRNGVVAETVDALMIHFDENGIPYIDYSGKMGLGVIQYPANKDANLEVIYKNKKLNQINQVILTYPL</sequence>
<proteinExistence type="predicted"/>
<reference evidence="3" key="1">
    <citation type="journal article" date="2019" name="Int. J. Syst. Evol. Microbiol.">
        <title>The Global Catalogue of Microorganisms (GCM) 10K type strain sequencing project: providing services to taxonomists for standard genome sequencing and annotation.</title>
        <authorList>
            <consortium name="The Broad Institute Genomics Platform"/>
            <consortium name="The Broad Institute Genome Sequencing Center for Infectious Disease"/>
            <person name="Wu L."/>
            <person name="Ma J."/>
        </authorList>
    </citation>
    <scope>NUCLEOTIDE SEQUENCE [LARGE SCALE GENOMIC DNA]</scope>
    <source>
        <strain evidence="3">JCM 18424</strain>
    </source>
</reference>
<dbReference type="EMBL" id="BAABKE010000002">
    <property type="protein sequence ID" value="GAA5096092.1"/>
    <property type="molecule type" value="Genomic_DNA"/>
</dbReference>
<name>A0ABP9MG23_9GAMM</name>
<dbReference type="RefSeq" id="WP_077924719.1">
    <property type="nucleotide sequence ID" value="NZ_BAABKE010000002.1"/>
</dbReference>
<organism evidence="2 3">
    <name type="scientific">Wohlfahrtiimonas larvae</name>
    <dbReference type="NCBI Taxonomy" id="1157986"/>
    <lineage>
        <taxon>Bacteria</taxon>
        <taxon>Pseudomonadati</taxon>
        <taxon>Pseudomonadota</taxon>
        <taxon>Gammaproteobacteria</taxon>
        <taxon>Cardiobacteriales</taxon>
        <taxon>Ignatzschineriaceae</taxon>
        <taxon>Wohlfahrtiimonas</taxon>
    </lineage>
</organism>
<dbReference type="Proteomes" id="UP001500631">
    <property type="component" value="Unassembled WGS sequence"/>
</dbReference>
<evidence type="ECO:0000256" key="1">
    <source>
        <dbReference type="SAM" id="Phobius"/>
    </source>
</evidence>
<evidence type="ECO:0000313" key="2">
    <source>
        <dbReference type="EMBL" id="GAA5096092.1"/>
    </source>
</evidence>
<keyword evidence="3" id="KW-1185">Reference proteome</keyword>
<gene>
    <name evidence="2" type="ORF">GCM10023338_06100</name>
</gene>
<evidence type="ECO:0000313" key="3">
    <source>
        <dbReference type="Proteomes" id="UP001500631"/>
    </source>
</evidence>
<keyword evidence="1" id="KW-1133">Transmembrane helix</keyword>
<protein>
    <submittedName>
        <fullName evidence="2">Uncharacterized protein</fullName>
    </submittedName>
</protein>